<dbReference type="eggNOG" id="COG4995">
    <property type="taxonomic scope" value="Bacteria"/>
</dbReference>
<dbReference type="eggNOG" id="COG0457">
    <property type="taxonomic scope" value="Bacteria"/>
</dbReference>
<dbReference type="Pfam" id="PF13176">
    <property type="entry name" value="TPR_7"/>
    <property type="match status" value="1"/>
</dbReference>
<feature type="repeat" description="TPR" evidence="1">
    <location>
        <begin position="150"/>
        <end position="183"/>
    </location>
</feature>
<accession>B4VV24</accession>
<dbReference type="InterPro" id="IPR019734">
    <property type="entry name" value="TPR_rpt"/>
</dbReference>
<gene>
    <name evidence="2" type="ORF">MC7420_4239</name>
</gene>
<feature type="repeat" description="TPR" evidence="1">
    <location>
        <begin position="250"/>
        <end position="283"/>
    </location>
</feature>
<dbReference type="SUPFAM" id="SSF48452">
    <property type="entry name" value="TPR-like"/>
    <property type="match status" value="2"/>
</dbReference>
<dbReference type="SMART" id="SM00028">
    <property type="entry name" value="TPR"/>
    <property type="match status" value="4"/>
</dbReference>
<dbReference type="PROSITE" id="PS50005">
    <property type="entry name" value="TPR"/>
    <property type="match status" value="2"/>
</dbReference>
<dbReference type="Pfam" id="PF13424">
    <property type="entry name" value="TPR_12"/>
    <property type="match status" value="2"/>
</dbReference>
<protein>
    <submittedName>
        <fullName evidence="2">Tetratricopeptide repeat domain protein</fullName>
    </submittedName>
</protein>
<dbReference type="PANTHER" id="PTHR10098">
    <property type="entry name" value="RAPSYN-RELATED"/>
    <property type="match status" value="1"/>
</dbReference>
<dbReference type="STRING" id="118168.MC7420_4239"/>
<dbReference type="EMBL" id="DS989854">
    <property type="protein sequence ID" value="EDX74254.1"/>
    <property type="molecule type" value="Genomic_DNA"/>
</dbReference>
<keyword evidence="3" id="KW-1185">Reference proteome</keyword>
<dbReference type="InterPro" id="IPR011990">
    <property type="entry name" value="TPR-like_helical_dom_sf"/>
</dbReference>
<evidence type="ECO:0000313" key="2">
    <source>
        <dbReference type="EMBL" id="EDX74254.1"/>
    </source>
</evidence>
<reference evidence="2 3" key="1">
    <citation type="submission" date="2008-07" db="EMBL/GenBank/DDBJ databases">
        <authorList>
            <person name="Tandeau de Marsac N."/>
            <person name="Ferriera S."/>
            <person name="Johnson J."/>
            <person name="Kravitz S."/>
            <person name="Beeson K."/>
            <person name="Sutton G."/>
            <person name="Rogers Y.-H."/>
            <person name="Friedman R."/>
            <person name="Frazier M."/>
            <person name="Venter J.C."/>
        </authorList>
    </citation>
    <scope>NUCLEOTIDE SEQUENCE [LARGE SCALE GENOMIC DNA]</scope>
    <source>
        <strain evidence="2 3">PCC 7420</strain>
    </source>
</reference>
<keyword evidence="1" id="KW-0802">TPR repeat</keyword>
<proteinExistence type="predicted"/>
<dbReference type="Gene3D" id="1.25.40.10">
    <property type="entry name" value="Tetratricopeptide repeat domain"/>
    <property type="match status" value="2"/>
</dbReference>
<organism evidence="2 3">
    <name type="scientific">Coleofasciculus chthonoplastes PCC 7420</name>
    <dbReference type="NCBI Taxonomy" id="118168"/>
    <lineage>
        <taxon>Bacteria</taxon>
        <taxon>Bacillati</taxon>
        <taxon>Cyanobacteriota</taxon>
        <taxon>Cyanophyceae</taxon>
        <taxon>Coleofasciculales</taxon>
        <taxon>Coleofasciculaceae</taxon>
        <taxon>Coleofasciculus</taxon>
    </lineage>
</organism>
<evidence type="ECO:0000313" key="3">
    <source>
        <dbReference type="Proteomes" id="UP000003835"/>
    </source>
</evidence>
<sequence length="525" mass="60152">MLVMLEFIHKLTPSFLVTLFLPLMALGNKFPFGLVQAQTIDFQNQTITGCGNPGNSNFDSNEVLKLCIEAINIELEFGSLWKNQKFEEARFKLKQALTIWQQLGNKKKEGHILNLLAASYFGFNQIEQALPLYQQALEIYQQVDDPEEKMKALRGLGSLSEGDRHYQQALDYYQEALAISHQVDDKCSEAVSLSSIGGVYLKIAHPYNKEQIPNIDNLTSGRSLNEIRRQALDYYYQALPLAHISSCHLLSILNSIGVVYQHLGQEQEALKFYQQALTESRRRETNDSQASILANIAVLKSKQGNLQEAFTDIQSAIDIVENYRTYLISPDFRTTYFSSQQNIYETYIDILMQLHQKDPTKGYDAQAFYASERSRARSLIELLAEANVDIRQGVDPQLLEQERNLQEELDGIEKRRIELSRGYYSQAQADQLEQTRQTVWSKYKNLQDEIRLKSPNYGALQYPQPLTLTQVQQQLLDKDTILLQYSLGEERSYLWAVTKDSITNYQLPPHEQILSKISARKSASC</sequence>
<dbReference type="AlphaFoldDB" id="B4VV24"/>
<dbReference type="RefSeq" id="WP_006102559.1">
    <property type="nucleotide sequence ID" value="NZ_DS989854.1"/>
</dbReference>
<dbReference type="HOGENOM" id="CLU_518477_0_0_3"/>
<dbReference type="OrthoDB" id="434769at2"/>
<evidence type="ECO:0000256" key="1">
    <source>
        <dbReference type="PROSITE-ProRule" id="PRU00339"/>
    </source>
</evidence>
<dbReference type="Proteomes" id="UP000003835">
    <property type="component" value="Unassembled WGS sequence"/>
</dbReference>
<name>B4VV24_9CYAN</name>